<evidence type="ECO:0000256" key="1">
    <source>
        <dbReference type="ARBA" id="ARBA00004328"/>
    </source>
</evidence>
<comment type="subcellular location">
    <subcellularLocation>
        <location evidence="1">Virion</location>
    </subcellularLocation>
</comment>
<dbReference type="EMBL" id="JYGQ01000001">
    <property type="protein sequence ID" value="KJQ73367.1"/>
    <property type="molecule type" value="Genomic_DNA"/>
</dbReference>
<dbReference type="AlphaFoldDB" id="A0A0F2DQP6"/>
<evidence type="ECO:0000313" key="3">
    <source>
        <dbReference type="EMBL" id="KJQ73367.1"/>
    </source>
</evidence>
<reference evidence="3 4" key="1">
    <citation type="submission" date="2015-02" db="EMBL/GenBank/DDBJ databases">
        <title>Evolution of amylase-binding proteins of oral streptococcal species.</title>
        <authorList>
            <person name="Haase E.M."/>
        </authorList>
    </citation>
    <scope>NUCLEOTIDE SEQUENCE [LARGE SCALE GENOMIC DNA]</scope>
    <source>
        <strain evidence="3 4">SK137</strain>
    </source>
</reference>
<accession>A0A0F2DQP6</accession>
<dbReference type="Pfam" id="PF05065">
    <property type="entry name" value="Phage_capsid"/>
    <property type="match status" value="1"/>
</dbReference>
<dbReference type="Proteomes" id="UP000033415">
    <property type="component" value="Unassembled WGS sequence"/>
</dbReference>
<evidence type="ECO:0000313" key="4">
    <source>
        <dbReference type="Proteomes" id="UP000033415"/>
    </source>
</evidence>
<dbReference type="InterPro" id="IPR054612">
    <property type="entry name" value="Phage_capsid-like_C"/>
</dbReference>
<sequence length="300" mass="32799">MSEAQLAKGNLFDPELVKKVISKVKGHSSIAKLSPQKPIPFNGQKEFIFDFDSDIDIVAENGKKTHGGVSLDPVTIVPLKVEYGARVSDEFLHASEEAKVDILSDFVEGFSKKLARGLDIMSIHGINPRTKQDSSIIGTNCFDKKVTQTVTFKESNPDESMEDAVGMIDGSERDITGAILDPIFTTALSKMKNAEGGKLYPELAWGGVPDAINGLAVDKNRTVSYSQTDPKNTAIVGDFETMFKWGYAKEVPMEIIKYGDPDNSGRDLKGYNQIYIRCEAYIGWGIMDAASFARIVKTGG</sequence>
<gene>
    <name evidence="3" type="ORF">TZ91_00975</name>
</gene>
<evidence type="ECO:0000259" key="2">
    <source>
        <dbReference type="Pfam" id="PF05065"/>
    </source>
</evidence>
<organism evidence="3 4">
    <name type="scientific">Streptococcus mitis</name>
    <dbReference type="NCBI Taxonomy" id="28037"/>
    <lineage>
        <taxon>Bacteria</taxon>
        <taxon>Bacillati</taxon>
        <taxon>Bacillota</taxon>
        <taxon>Bacilli</taxon>
        <taxon>Lactobacillales</taxon>
        <taxon>Streptococcaceae</taxon>
        <taxon>Streptococcus</taxon>
        <taxon>Streptococcus mitis group</taxon>
    </lineage>
</organism>
<proteinExistence type="predicted"/>
<dbReference type="RefSeq" id="WP_045597145.1">
    <property type="nucleotide sequence ID" value="NZ_JBHVEF010000002.1"/>
</dbReference>
<comment type="caution">
    <text evidence="3">The sequence shown here is derived from an EMBL/GenBank/DDBJ whole genome shotgun (WGS) entry which is preliminary data.</text>
</comment>
<protein>
    <submittedName>
        <fullName evidence="3">Phage capsid family protein</fullName>
    </submittedName>
</protein>
<dbReference type="NCBIfam" id="TIGR01554">
    <property type="entry name" value="major_cap_HK97"/>
    <property type="match status" value="1"/>
</dbReference>
<feature type="domain" description="Phage capsid-like C-terminal" evidence="2">
    <location>
        <begin position="9"/>
        <end position="295"/>
    </location>
</feature>
<dbReference type="SUPFAM" id="SSF56563">
    <property type="entry name" value="Major capsid protein gp5"/>
    <property type="match status" value="1"/>
</dbReference>
<dbReference type="PATRIC" id="fig|28037.213.peg.947"/>
<name>A0A0F2DQP6_STRMT</name>
<dbReference type="InterPro" id="IPR024455">
    <property type="entry name" value="Phage_capsid"/>
</dbReference>